<keyword evidence="7 9" id="KW-1133">Transmembrane helix</keyword>
<dbReference type="GeneID" id="108743083"/>
<proteinExistence type="inferred from homology"/>
<dbReference type="PANTHER" id="PTHR23427">
    <property type="entry name" value="SURFEIT LOCUS PROTEIN"/>
    <property type="match status" value="1"/>
</dbReference>
<sequence length="270" mass="30671">MSIRNEYISVAEDVADQVIRKLKHVLPTIARLCLISTFLEDGIRMWIQWDSQRDYMDISWGCGYFLATLFVIINLLGQLGGCVMVILQFRVPIACAILFFIVVLQTFAYSILWDIQFLFRNLALIGALLLVLAESKGEAKSLFAGVPTLGDNKPKNYLQLTGRILLAFMFTTLIRFELSFLQILLDLVGSALMVLVTVGYKTKLSALLLVLLLSLLNFYHNAWWNVPSYKPLRDFLKYDFFQTLSVVGGLLLIVYLGPGGVSMDEHKKRW</sequence>
<dbReference type="FunCoup" id="A0A1W4XNE6">
    <property type="interactions" value="1758"/>
</dbReference>
<organism evidence="10 11">
    <name type="scientific">Agrilus planipennis</name>
    <name type="common">Emerald ash borer</name>
    <name type="synonym">Agrilus marcopoli</name>
    <dbReference type="NCBI Taxonomy" id="224129"/>
    <lineage>
        <taxon>Eukaryota</taxon>
        <taxon>Metazoa</taxon>
        <taxon>Ecdysozoa</taxon>
        <taxon>Arthropoda</taxon>
        <taxon>Hexapoda</taxon>
        <taxon>Insecta</taxon>
        <taxon>Pterygota</taxon>
        <taxon>Neoptera</taxon>
        <taxon>Endopterygota</taxon>
        <taxon>Coleoptera</taxon>
        <taxon>Polyphaga</taxon>
        <taxon>Elateriformia</taxon>
        <taxon>Buprestoidea</taxon>
        <taxon>Buprestidae</taxon>
        <taxon>Agrilinae</taxon>
        <taxon>Agrilus</taxon>
    </lineage>
</organism>
<keyword evidence="6" id="KW-0653">Protein transport</keyword>
<evidence type="ECO:0000313" key="10">
    <source>
        <dbReference type="Proteomes" id="UP000192223"/>
    </source>
</evidence>
<dbReference type="OrthoDB" id="7859621at2759"/>
<comment type="subcellular location">
    <subcellularLocation>
        <location evidence="1">Endoplasmic reticulum membrane</location>
        <topology evidence="1">Multi-pass membrane protein</topology>
    </subcellularLocation>
</comment>
<dbReference type="InParanoid" id="A0A1W4XNE6"/>
<comment type="similarity">
    <text evidence="2">Belongs to the SURF4 family.</text>
</comment>
<evidence type="ECO:0000256" key="3">
    <source>
        <dbReference type="ARBA" id="ARBA00022448"/>
    </source>
</evidence>
<feature type="transmembrane region" description="Helical" evidence="9">
    <location>
        <begin position="58"/>
        <end position="77"/>
    </location>
</feature>
<feature type="transmembrane region" description="Helical" evidence="9">
    <location>
        <begin position="180"/>
        <end position="197"/>
    </location>
</feature>
<evidence type="ECO:0000256" key="5">
    <source>
        <dbReference type="ARBA" id="ARBA00022824"/>
    </source>
</evidence>
<accession>A0A1W4XNE6</accession>
<keyword evidence="5" id="KW-0256">Endoplasmic reticulum</keyword>
<feature type="transmembrane region" description="Helical" evidence="9">
    <location>
        <begin position="204"/>
        <end position="220"/>
    </location>
</feature>
<dbReference type="KEGG" id="apln:108743083"/>
<evidence type="ECO:0000256" key="2">
    <source>
        <dbReference type="ARBA" id="ARBA00006945"/>
    </source>
</evidence>
<dbReference type="InterPro" id="IPR002995">
    <property type="entry name" value="Surf4"/>
</dbReference>
<dbReference type="Proteomes" id="UP000192223">
    <property type="component" value="Unplaced"/>
</dbReference>
<evidence type="ECO:0000256" key="9">
    <source>
        <dbReference type="SAM" id="Phobius"/>
    </source>
</evidence>
<dbReference type="GO" id="GO:0007030">
    <property type="term" value="P:Golgi organization"/>
    <property type="evidence" value="ECO:0007669"/>
    <property type="project" value="TreeGrafter"/>
</dbReference>
<dbReference type="CTD" id="6836"/>
<gene>
    <name evidence="11" type="primary">LOC108743083</name>
</gene>
<keyword evidence="8 9" id="KW-0472">Membrane</keyword>
<dbReference type="PANTHER" id="PTHR23427:SF1">
    <property type="entry name" value="SURFEIT LOCUS PROTEIN 4"/>
    <property type="match status" value="1"/>
</dbReference>
<dbReference type="AlphaFoldDB" id="A0A1W4XNE6"/>
<dbReference type="GO" id="GO:0005789">
    <property type="term" value="C:endoplasmic reticulum membrane"/>
    <property type="evidence" value="ECO:0007669"/>
    <property type="project" value="UniProtKB-SubCell"/>
</dbReference>
<feature type="transmembrane region" description="Helical" evidence="9">
    <location>
        <begin position="240"/>
        <end position="261"/>
    </location>
</feature>
<dbReference type="RefSeq" id="XP_018334008.1">
    <property type="nucleotide sequence ID" value="XM_018478506.2"/>
</dbReference>
<evidence type="ECO:0000313" key="11">
    <source>
        <dbReference type="RefSeq" id="XP_018334008.1"/>
    </source>
</evidence>
<dbReference type="GO" id="GO:0005793">
    <property type="term" value="C:endoplasmic reticulum-Golgi intermediate compartment"/>
    <property type="evidence" value="ECO:0007669"/>
    <property type="project" value="TreeGrafter"/>
</dbReference>
<name>A0A1W4XNE6_AGRPL</name>
<feature type="transmembrane region" description="Helical" evidence="9">
    <location>
        <begin position="89"/>
        <end position="111"/>
    </location>
</feature>
<dbReference type="STRING" id="224129.A0A1W4XNE6"/>
<dbReference type="GO" id="GO:0015031">
    <property type="term" value="P:protein transport"/>
    <property type="evidence" value="ECO:0007669"/>
    <property type="project" value="UniProtKB-KW"/>
</dbReference>
<evidence type="ECO:0000256" key="8">
    <source>
        <dbReference type="ARBA" id="ARBA00023136"/>
    </source>
</evidence>
<dbReference type="InterPro" id="IPR045214">
    <property type="entry name" value="Surf1/Surf4"/>
</dbReference>
<evidence type="ECO:0000256" key="1">
    <source>
        <dbReference type="ARBA" id="ARBA00004477"/>
    </source>
</evidence>
<protein>
    <submittedName>
        <fullName evidence="11">Surfeit locus protein 4 homolog</fullName>
    </submittedName>
</protein>
<reference evidence="11" key="1">
    <citation type="submission" date="2025-08" db="UniProtKB">
        <authorList>
            <consortium name="RefSeq"/>
        </authorList>
    </citation>
    <scope>IDENTIFICATION</scope>
    <source>
        <tissue evidence="11">Entire body</tissue>
    </source>
</reference>
<feature type="transmembrane region" description="Helical" evidence="9">
    <location>
        <begin position="117"/>
        <end position="135"/>
    </location>
</feature>
<keyword evidence="3" id="KW-0813">Transport</keyword>
<keyword evidence="4 9" id="KW-0812">Transmembrane</keyword>
<evidence type="ECO:0000256" key="6">
    <source>
        <dbReference type="ARBA" id="ARBA00022927"/>
    </source>
</evidence>
<dbReference type="Pfam" id="PF02077">
    <property type="entry name" value="SURF4"/>
    <property type="match status" value="1"/>
</dbReference>
<evidence type="ECO:0000256" key="7">
    <source>
        <dbReference type="ARBA" id="ARBA00022989"/>
    </source>
</evidence>
<evidence type="ECO:0000256" key="4">
    <source>
        <dbReference type="ARBA" id="ARBA00022692"/>
    </source>
</evidence>
<dbReference type="PROSITE" id="PS01339">
    <property type="entry name" value="SURF4"/>
    <property type="match status" value="1"/>
</dbReference>
<keyword evidence="10" id="KW-1185">Reference proteome</keyword>